<evidence type="ECO:0000256" key="2">
    <source>
        <dbReference type="SAM" id="Phobius"/>
    </source>
</evidence>
<evidence type="ECO:0000313" key="5">
    <source>
        <dbReference type="EMBL" id="KAJ8956354.1"/>
    </source>
</evidence>
<evidence type="ECO:0000259" key="4">
    <source>
        <dbReference type="Pfam" id="PF01326"/>
    </source>
</evidence>
<proteinExistence type="inferred from homology"/>
<evidence type="ECO:0000256" key="1">
    <source>
        <dbReference type="ARBA" id="ARBA00007837"/>
    </source>
</evidence>
<keyword evidence="6" id="KW-1185">Reference proteome</keyword>
<dbReference type="Pfam" id="PF01326">
    <property type="entry name" value="PPDK_N"/>
    <property type="match status" value="1"/>
</dbReference>
<organism evidence="5 6">
    <name type="scientific">Aromia moschata</name>
    <dbReference type="NCBI Taxonomy" id="1265417"/>
    <lineage>
        <taxon>Eukaryota</taxon>
        <taxon>Metazoa</taxon>
        <taxon>Ecdysozoa</taxon>
        <taxon>Arthropoda</taxon>
        <taxon>Hexapoda</taxon>
        <taxon>Insecta</taxon>
        <taxon>Pterygota</taxon>
        <taxon>Neoptera</taxon>
        <taxon>Endopterygota</taxon>
        <taxon>Coleoptera</taxon>
        <taxon>Polyphaga</taxon>
        <taxon>Cucujiformia</taxon>
        <taxon>Chrysomeloidea</taxon>
        <taxon>Cerambycidae</taxon>
        <taxon>Cerambycinae</taxon>
        <taxon>Callichromatini</taxon>
        <taxon>Aromia</taxon>
    </lineage>
</organism>
<dbReference type="AlphaFoldDB" id="A0AAV8YYD0"/>
<dbReference type="PANTHER" id="PTHR43615">
    <property type="entry name" value="PHOSPHOENOLPYRUVATE SYNTHASE-RELATED"/>
    <property type="match status" value="1"/>
</dbReference>
<evidence type="ECO:0000313" key="6">
    <source>
        <dbReference type="Proteomes" id="UP001162162"/>
    </source>
</evidence>
<evidence type="ECO:0000259" key="3">
    <source>
        <dbReference type="Pfam" id="PF00391"/>
    </source>
</evidence>
<gene>
    <name evidence="5" type="ORF">NQ318_015092</name>
</gene>
<feature type="domain" description="Pyruvate phosphate dikinase AMP/ATP-binding" evidence="4">
    <location>
        <begin position="392"/>
        <end position="701"/>
    </location>
</feature>
<dbReference type="Gene3D" id="3.50.30.10">
    <property type="entry name" value="Phosphohistidine domain"/>
    <property type="match status" value="1"/>
</dbReference>
<accession>A0AAV8YYD0</accession>
<evidence type="ECO:0008006" key="7">
    <source>
        <dbReference type="Google" id="ProtNLM"/>
    </source>
</evidence>
<feature type="transmembrane region" description="Helical" evidence="2">
    <location>
        <begin position="6"/>
        <end position="25"/>
    </location>
</feature>
<comment type="similarity">
    <text evidence="1">Belongs to the PEP-utilizing enzyme family.</text>
</comment>
<dbReference type="InterPro" id="IPR013815">
    <property type="entry name" value="ATP_grasp_subdomain_1"/>
</dbReference>
<dbReference type="InterPro" id="IPR008279">
    <property type="entry name" value="PEP-util_enz_mobile_dom"/>
</dbReference>
<dbReference type="PANTHER" id="PTHR43615:SF1">
    <property type="entry name" value="PPDK_N DOMAIN-CONTAINING PROTEIN"/>
    <property type="match status" value="1"/>
</dbReference>
<protein>
    <recommendedName>
        <fullName evidence="7">Phosphoenolpyruvate synthase</fullName>
    </recommendedName>
</protein>
<keyword evidence="2" id="KW-0472">Membrane</keyword>
<reference evidence="5" key="1">
    <citation type="journal article" date="2023" name="Insect Mol. Biol.">
        <title>Genome sequencing provides insights into the evolution of gene families encoding plant cell wall-degrading enzymes in longhorned beetles.</title>
        <authorList>
            <person name="Shin N.R."/>
            <person name="Okamura Y."/>
            <person name="Kirsch R."/>
            <person name="Pauchet Y."/>
        </authorList>
    </citation>
    <scope>NUCLEOTIDE SEQUENCE</scope>
    <source>
        <strain evidence="5">AMC_N1</strain>
    </source>
</reference>
<dbReference type="EMBL" id="JAPWTK010000031">
    <property type="protein sequence ID" value="KAJ8956354.1"/>
    <property type="molecule type" value="Genomic_DNA"/>
</dbReference>
<dbReference type="SUPFAM" id="SSF56059">
    <property type="entry name" value="Glutathione synthetase ATP-binding domain-like"/>
    <property type="match status" value="1"/>
</dbReference>
<dbReference type="GO" id="GO:0016301">
    <property type="term" value="F:kinase activity"/>
    <property type="evidence" value="ECO:0007669"/>
    <property type="project" value="InterPro"/>
</dbReference>
<dbReference type="Gene3D" id="3.30.1490.20">
    <property type="entry name" value="ATP-grasp fold, A domain"/>
    <property type="match status" value="1"/>
</dbReference>
<keyword evidence="2" id="KW-0812">Transmembrane</keyword>
<sequence>MDLIYYLGFYTALFFIPFVVYFSLFKKNSGRSRYTNRDWFYLLKRYYARKTVKKYQDRFRRKFFNSEESFDEEHSNSQLIYGVDQKGNSFSLKFTLRHGNLAEVYLSLRLADGNHYNRHVSRKAKISRHIWKINGLTMELLEPLRRLRIVFNGLLRNINVTEYEKVEHVRFNFIFNTSGSPTFIPHGMDPDLLAESLTRDTWRDGSWKDSLLDQHGYEQFGALQGFVKGDSYDDYIVNLPAVRSKLGGLDDRFLLNRALRIFLADDYGNLISLVVKSFEHGCSQLNYGSAILSSNFVLPVKGVDILLENIGSHKTIPDMIKVQIEENGCECYSIPAECDMNSNQGRAVCELWFNKTGLEDLKYSDLLFGKKVKIVPDCLVTNIKSEESKIAELAGGKGSSLALLASLNSKDYVVPDGLIVTVNAFKRQLEARPALNKVLLLLDDICCGRKDCKLEEICTETVEYFKKEILLPQIVNAILNEIDNVKMSCNMQEVVAWAVRSSAIGEDSEELSAAGQNETFLGCLTTEEVLRSVTACWASLFTFQSVNYRRQHGLPVLSQMAVVVQKMVRADSAGVLFTWHPSTSNPSQMVITSNFGLGETVVSGHSDPDTFVLNRTWDDKVCLIGSSIGAKNKVTRMTETGVEEAVVEGERWSITEEQALCLGRVGAVLEEAFGSPRDVEWAFAEGRLYLLQARPITTLTSWSEFELTHELDYPVLSDKLIFTTANAEEVFPNCASALSQTTSVRILDRAMQTHAQRHCDPYVSKSLPVSHHRVMIEILNSLHTNVHGDIKLGSRILDLAVFGHEIFDEKIHGIAVNRMGLTPVLTEVSVVVGLIRLAAGNHKTYERIRRKAAKLEMEIRPEDTLSTIHRKIQDSFGEFKRFADFHTHTSSVSVFFQVVAMIVLCANSDELTTDHYSDYALLLSSCEDVVSAEIPVYLERIAKIIREEGYSEEFCTIKPEFGVTWLRAKCPEAHSVFHEFLQNHGHRSLGEFDVMEETWAEDPSKVVLMIQTNTKYQNKANKDTLSVDEMVKKLVTPKNAVTRMIVKFLTNRIRSSVALRELSKSELIRVFSVLKLAYRELARRMVQQGLLPSPTLIYHLTHYEIGQVIQTRNPRLITNILGRSRGKGFIRSGRNSDSQRLCSAYRFPKKEDEIAVTPGDLVCKGTPVCMGTVTGRACVIQTLDEIDQLKLGDVLVTRTTDIGWSPYFPMLSGIVTEVGGLISHGAVVAREYGLPCVVGVKNATKLFSTGDIVTLCGDKGQIGKI</sequence>
<dbReference type="InterPro" id="IPR036637">
    <property type="entry name" value="Phosphohistidine_dom_sf"/>
</dbReference>
<dbReference type="SUPFAM" id="SSF52009">
    <property type="entry name" value="Phosphohistidine domain"/>
    <property type="match status" value="1"/>
</dbReference>
<comment type="caution">
    <text evidence="5">The sequence shown here is derived from an EMBL/GenBank/DDBJ whole genome shotgun (WGS) entry which is preliminary data.</text>
</comment>
<dbReference type="Proteomes" id="UP001162162">
    <property type="component" value="Unassembled WGS sequence"/>
</dbReference>
<dbReference type="InterPro" id="IPR051549">
    <property type="entry name" value="PEP_Utilizing_Enz"/>
</dbReference>
<dbReference type="GO" id="GO:0005524">
    <property type="term" value="F:ATP binding"/>
    <property type="evidence" value="ECO:0007669"/>
    <property type="project" value="InterPro"/>
</dbReference>
<dbReference type="InterPro" id="IPR002192">
    <property type="entry name" value="PPDK_AMP/ATP-bd"/>
</dbReference>
<dbReference type="Gene3D" id="3.30.470.20">
    <property type="entry name" value="ATP-grasp fold, B domain"/>
    <property type="match status" value="1"/>
</dbReference>
<feature type="domain" description="PEP-utilising enzyme mobile" evidence="3">
    <location>
        <begin position="1192"/>
        <end position="1260"/>
    </location>
</feature>
<keyword evidence="2" id="KW-1133">Transmembrane helix</keyword>
<name>A0AAV8YYD0_9CUCU</name>
<dbReference type="Pfam" id="PF00391">
    <property type="entry name" value="PEP-utilizers"/>
    <property type="match status" value="1"/>
</dbReference>